<name>A0ABW5EJX5_9BURK</name>
<evidence type="ECO:0000313" key="1">
    <source>
        <dbReference type="EMBL" id="MFD2318467.1"/>
    </source>
</evidence>
<gene>
    <name evidence="1" type="ORF">ACFSPV_07120</name>
</gene>
<dbReference type="Proteomes" id="UP001597287">
    <property type="component" value="Unassembled WGS sequence"/>
</dbReference>
<sequence>MQVDPARAAANPAIAEYLIGEQQAEIARLLALVASLTPAEPLAPDALRAALAQQPQALEFSADAI</sequence>
<feature type="non-terminal residue" evidence="1">
    <location>
        <position position="65"/>
    </location>
</feature>
<protein>
    <submittedName>
        <fullName evidence="1">Uncharacterized protein</fullName>
    </submittedName>
</protein>
<organism evidence="1 2">
    <name type="scientific">Delftia deserti</name>
    <dbReference type="NCBI Taxonomy" id="1651218"/>
    <lineage>
        <taxon>Bacteria</taxon>
        <taxon>Pseudomonadati</taxon>
        <taxon>Pseudomonadota</taxon>
        <taxon>Betaproteobacteria</taxon>
        <taxon>Burkholderiales</taxon>
        <taxon>Comamonadaceae</taxon>
        <taxon>Delftia</taxon>
    </lineage>
</organism>
<comment type="caution">
    <text evidence="1">The sequence shown here is derived from an EMBL/GenBank/DDBJ whole genome shotgun (WGS) entry which is preliminary data.</text>
</comment>
<keyword evidence="2" id="KW-1185">Reference proteome</keyword>
<dbReference type="EMBL" id="JBHUIG010000005">
    <property type="protein sequence ID" value="MFD2318467.1"/>
    <property type="molecule type" value="Genomic_DNA"/>
</dbReference>
<proteinExistence type="predicted"/>
<evidence type="ECO:0000313" key="2">
    <source>
        <dbReference type="Proteomes" id="UP001597287"/>
    </source>
</evidence>
<accession>A0ABW5EJX5</accession>
<dbReference type="RefSeq" id="WP_380105534.1">
    <property type="nucleotide sequence ID" value="NZ_JBHSIH010000001.1"/>
</dbReference>
<reference evidence="2" key="1">
    <citation type="journal article" date="2019" name="Int. J. Syst. Evol. Microbiol.">
        <title>The Global Catalogue of Microorganisms (GCM) 10K type strain sequencing project: providing services to taxonomists for standard genome sequencing and annotation.</title>
        <authorList>
            <consortium name="The Broad Institute Genomics Platform"/>
            <consortium name="The Broad Institute Genome Sequencing Center for Infectious Disease"/>
            <person name="Wu L."/>
            <person name="Ma J."/>
        </authorList>
    </citation>
    <scope>NUCLEOTIDE SEQUENCE [LARGE SCALE GENOMIC DNA]</scope>
    <source>
        <strain evidence="2">CCUG 62793</strain>
    </source>
</reference>